<evidence type="ECO:0008006" key="4">
    <source>
        <dbReference type="Google" id="ProtNLM"/>
    </source>
</evidence>
<accession>A0A3D9SXY9</accession>
<evidence type="ECO:0000313" key="2">
    <source>
        <dbReference type="EMBL" id="REF00833.1"/>
    </source>
</evidence>
<feature type="region of interest" description="Disordered" evidence="1">
    <location>
        <begin position="1"/>
        <end position="43"/>
    </location>
</feature>
<dbReference type="RefSeq" id="WP_116025942.1">
    <property type="nucleotide sequence ID" value="NZ_QTTT01000001.1"/>
</dbReference>
<evidence type="ECO:0000256" key="1">
    <source>
        <dbReference type="SAM" id="MobiDB-lite"/>
    </source>
</evidence>
<dbReference type="OrthoDB" id="3482512at2"/>
<dbReference type="EMBL" id="QTTT01000001">
    <property type="protein sequence ID" value="REF00833.1"/>
    <property type="molecule type" value="Genomic_DNA"/>
</dbReference>
<protein>
    <recommendedName>
        <fullName evidence="4">DUF317 domain-containing protein</fullName>
    </recommendedName>
</protein>
<proteinExistence type="predicted"/>
<sequence>MPEQTSAERVVHEPSRTADGVRSTTPPTGSAGARAPRVDADHRTRGEALQELGELLRSQQYAVRREGLHLSVRDGGRPVEVWVWHRPDDQNRLWFTWAGGIPIGEVSNPVDTVVAVKTALRQINSWSPTPDRVRA</sequence>
<gene>
    <name evidence="2" type="ORF">DFJ69_6415</name>
</gene>
<comment type="caution">
    <text evidence="2">The sequence shown here is derived from an EMBL/GenBank/DDBJ whole genome shotgun (WGS) entry which is preliminary data.</text>
</comment>
<keyword evidence="3" id="KW-1185">Reference proteome</keyword>
<dbReference type="Proteomes" id="UP000256661">
    <property type="component" value="Unassembled WGS sequence"/>
</dbReference>
<organism evidence="2 3">
    <name type="scientific">Thermomonospora umbrina</name>
    <dbReference type="NCBI Taxonomy" id="111806"/>
    <lineage>
        <taxon>Bacteria</taxon>
        <taxon>Bacillati</taxon>
        <taxon>Actinomycetota</taxon>
        <taxon>Actinomycetes</taxon>
        <taxon>Streptosporangiales</taxon>
        <taxon>Thermomonosporaceae</taxon>
        <taxon>Thermomonospora</taxon>
    </lineage>
</organism>
<reference evidence="2 3" key="1">
    <citation type="submission" date="2018-08" db="EMBL/GenBank/DDBJ databases">
        <title>Sequencing the genomes of 1000 actinobacteria strains.</title>
        <authorList>
            <person name="Klenk H.-P."/>
        </authorList>
    </citation>
    <scope>NUCLEOTIDE SEQUENCE [LARGE SCALE GENOMIC DNA]</scope>
    <source>
        <strain evidence="2 3">DSM 43927</strain>
    </source>
</reference>
<name>A0A3D9SXY9_9ACTN</name>
<dbReference type="AlphaFoldDB" id="A0A3D9SXY9"/>
<evidence type="ECO:0000313" key="3">
    <source>
        <dbReference type="Proteomes" id="UP000256661"/>
    </source>
</evidence>